<dbReference type="EMBL" id="CP014143">
    <property type="protein sequence ID" value="AOS97060.1"/>
    <property type="molecule type" value="Genomic_DNA"/>
</dbReference>
<proteinExistence type="predicted"/>
<name>A0A1C9W7F5_9GAMM</name>
<feature type="chain" id="PRO_5008895516" evidence="1">
    <location>
        <begin position="22"/>
        <end position="140"/>
    </location>
</feature>
<dbReference type="OrthoDB" id="5738156at2"/>
<dbReference type="KEGG" id="micc:AUP74_01626"/>
<evidence type="ECO:0000313" key="3">
    <source>
        <dbReference type="Proteomes" id="UP000095672"/>
    </source>
</evidence>
<gene>
    <name evidence="2" type="ORF">AUP74_01626</name>
</gene>
<feature type="signal peptide" evidence="1">
    <location>
        <begin position="1"/>
        <end position="21"/>
    </location>
</feature>
<protein>
    <submittedName>
        <fullName evidence="2">Uncharacterized protein</fullName>
    </submittedName>
</protein>
<accession>A0A1C9W7F5</accession>
<keyword evidence="3" id="KW-1185">Reference proteome</keyword>
<sequence length="140" mass="14893" precursor="true">MRVPCLPWFKTLGYLPLVVLAACSARALSGPLEPALLENATSEVRAELAQVVSAALGGIQVTLGEEVLTATSILVIEQDVPRDLQQRPLAGRSLAVPVRFQLLTGDEGCWLKRLPQGPVWALTRARCARESPPAEAGGEG</sequence>
<reference evidence="3" key="1">
    <citation type="submission" date="2016-01" db="EMBL/GenBank/DDBJ databases">
        <title>Complete genome sequence of Microbulbifer sp. CCB-MM1, a halophile isolated from Matang Mangrove Forest, Perak.</title>
        <authorList>
            <person name="Moh T.H."/>
            <person name="Dinesh B."/>
            <person name="Lau N.-S."/>
            <person name="Go F."/>
            <person name="Alexander Chong S.-C."/>
        </authorList>
    </citation>
    <scope>NUCLEOTIDE SEQUENCE [LARGE SCALE GENOMIC DNA]</scope>
    <source>
        <strain evidence="3">CCB-MM1</strain>
    </source>
</reference>
<evidence type="ECO:0000256" key="1">
    <source>
        <dbReference type="SAM" id="SignalP"/>
    </source>
</evidence>
<dbReference type="STRING" id="1769779.AUP74_01626"/>
<organism evidence="2 3">
    <name type="scientific">Microbulbifer aggregans</name>
    <dbReference type="NCBI Taxonomy" id="1769779"/>
    <lineage>
        <taxon>Bacteria</taxon>
        <taxon>Pseudomonadati</taxon>
        <taxon>Pseudomonadota</taxon>
        <taxon>Gammaproteobacteria</taxon>
        <taxon>Cellvibrionales</taxon>
        <taxon>Microbulbiferaceae</taxon>
        <taxon>Microbulbifer</taxon>
    </lineage>
</organism>
<dbReference type="AlphaFoldDB" id="A0A1C9W7F5"/>
<evidence type="ECO:0000313" key="2">
    <source>
        <dbReference type="EMBL" id="AOS97060.1"/>
    </source>
</evidence>
<dbReference type="PROSITE" id="PS51257">
    <property type="entry name" value="PROKAR_LIPOPROTEIN"/>
    <property type="match status" value="1"/>
</dbReference>
<keyword evidence="1" id="KW-0732">Signal</keyword>
<dbReference type="RefSeq" id="WP_069947129.1">
    <property type="nucleotide sequence ID" value="NZ_CP014143.1"/>
</dbReference>
<dbReference type="Proteomes" id="UP000095672">
    <property type="component" value="Chromosome"/>
</dbReference>